<feature type="compositionally biased region" description="Basic and acidic residues" evidence="7">
    <location>
        <begin position="117"/>
        <end position="127"/>
    </location>
</feature>
<feature type="compositionally biased region" description="Low complexity" evidence="7">
    <location>
        <begin position="152"/>
        <end position="162"/>
    </location>
</feature>
<sequence>MKMASSTQRSKRPGGDACSAISCHNARYRNECDGMSFFRFPSDESRCRVWVQNSRRDDLRGRPAKELNKGGYFLRSQHFEANQFTVPQERKRLNWNAVPTLFDVPNPPPKLTLTRPGRKERNCAEPPHKKKKLCIQTDGEICTPDSLPLEEPTPQTTGPTQQADSDTVAALKSKLKVVRNRLYKLQRRYKKSRQQRKQLSASQREAAVIADVKQFLPEKAVTFTKTQLRAVGKKQKGLRWTEEDKAIAMSLFHASPKAWFCMNILRALSVKLESLPRGSEACAVIFDEMTIKETVTHDTKRDMLEGLVDLGHRGRRAHAANHALVFMVRGLRANWKQPVGYFLISGPMEGDLLQSLLLDCIDRVEEAGCSVKVVIADQGSNNWKSMTGISFLVQQRVLSEDAMATSDFLEQFDKLFNALNSGNITSKQPMGHALSAKSGHVEFLQQSLTWLDGVKLKAKSSQLPCLTGWKLSIKSLLALWEHLQNDGFSDGSNCREDGSKFLLKLGTIKSAVEGSEGQAAVDEDEQAADNDYETCHDLLRIAIAEPSQIPDPHTQAAEDNVLMYIAGYIAKKLELKVCDSCRNTLTGTLTGKNTEMFLVQKQYRDLTGKGLLVPSSELFSAVQSLQKEYVACIDDILPGDNVKGRLATALSKSFHLEVFEHCDIKKKVIAKYINVRLHATLKDITESFSQKGRKRNKKTLMMCHEY</sequence>
<feature type="region of interest" description="Disordered" evidence="7">
    <location>
        <begin position="144"/>
        <end position="167"/>
    </location>
</feature>
<gene>
    <name evidence="9" type="ORF">BaRGS_00022932</name>
</gene>
<dbReference type="PANTHER" id="PTHR47696:SF2">
    <property type="entry name" value="PROVISIONAL ORTHOLOG OF THAP DOMAIN CONTAINING 1"/>
    <property type="match status" value="1"/>
</dbReference>
<keyword evidence="4 5" id="KW-0238">DNA-binding</keyword>
<accession>A0ABD0KFH7</accession>
<dbReference type="PANTHER" id="PTHR47696">
    <property type="entry name" value="THAP DOMAIN-CONTAINING PROTEIN 2"/>
    <property type="match status" value="1"/>
</dbReference>
<evidence type="ECO:0000313" key="10">
    <source>
        <dbReference type="Proteomes" id="UP001519460"/>
    </source>
</evidence>
<feature type="region of interest" description="Disordered" evidence="7">
    <location>
        <begin position="106"/>
        <end position="130"/>
    </location>
</feature>
<evidence type="ECO:0000313" key="9">
    <source>
        <dbReference type="EMBL" id="KAK7485832.1"/>
    </source>
</evidence>
<evidence type="ECO:0000256" key="3">
    <source>
        <dbReference type="ARBA" id="ARBA00022833"/>
    </source>
</evidence>
<dbReference type="PROSITE" id="PS50950">
    <property type="entry name" value="ZF_THAP"/>
    <property type="match status" value="1"/>
</dbReference>
<evidence type="ECO:0000256" key="2">
    <source>
        <dbReference type="ARBA" id="ARBA00022771"/>
    </source>
</evidence>
<dbReference type="GO" id="GO:0008270">
    <property type="term" value="F:zinc ion binding"/>
    <property type="evidence" value="ECO:0007669"/>
    <property type="project" value="UniProtKB-KW"/>
</dbReference>
<reference evidence="9 10" key="1">
    <citation type="journal article" date="2023" name="Sci. Data">
        <title>Genome assembly of the Korean intertidal mud-creeper Batillaria attramentaria.</title>
        <authorList>
            <person name="Patra A.K."/>
            <person name="Ho P.T."/>
            <person name="Jun S."/>
            <person name="Lee S.J."/>
            <person name="Kim Y."/>
            <person name="Won Y.J."/>
        </authorList>
    </citation>
    <scope>NUCLEOTIDE SEQUENCE [LARGE SCALE GENOMIC DNA]</scope>
    <source>
        <strain evidence="9">Wonlab-2016</strain>
    </source>
</reference>
<dbReference type="InterPro" id="IPR006612">
    <property type="entry name" value="THAP_Znf"/>
</dbReference>
<evidence type="ECO:0000256" key="4">
    <source>
        <dbReference type="ARBA" id="ARBA00023125"/>
    </source>
</evidence>
<dbReference type="Pfam" id="PF21787">
    <property type="entry name" value="TNP-like_RNaseH_N"/>
    <property type="match status" value="1"/>
</dbReference>
<keyword evidence="3" id="KW-0862">Zinc</keyword>
<evidence type="ECO:0000256" key="7">
    <source>
        <dbReference type="SAM" id="MobiDB-lite"/>
    </source>
</evidence>
<name>A0ABD0KFH7_9CAEN</name>
<dbReference type="EMBL" id="JACVVK020000188">
    <property type="protein sequence ID" value="KAK7485832.1"/>
    <property type="molecule type" value="Genomic_DNA"/>
</dbReference>
<dbReference type="AlphaFoldDB" id="A0ABD0KFH7"/>
<proteinExistence type="predicted"/>
<keyword evidence="2 5" id="KW-0863">Zinc-finger</keyword>
<dbReference type="Pfam" id="PF05485">
    <property type="entry name" value="THAP"/>
    <property type="match status" value="1"/>
</dbReference>
<keyword evidence="6" id="KW-0175">Coiled coil</keyword>
<dbReference type="GO" id="GO:0003677">
    <property type="term" value="F:DNA binding"/>
    <property type="evidence" value="ECO:0007669"/>
    <property type="project" value="UniProtKB-UniRule"/>
</dbReference>
<evidence type="ECO:0000256" key="1">
    <source>
        <dbReference type="ARBA" id="ARBA00022723"/>
    </source>
</evidence>
<dbReference type="SMART" id="SM00692">
    <property type="entry name" value="DM3"/>
    <property type="match status" value="1"/>
</dbReference>
<protein>
    <recommendedName>
        <fullName evidence="8">THAP-type domain-containing protein</fullName>
    </recommendedName>
</protein>
<feature type="domain" description="THAP-type" evidence="8">
    <location>
        <begin position="12"/>
        <end position="102"/>
    </location>
</feature>
<comment type="caution">
    <text evidence="9">The sequence shown here is derived from an EMBL/GenBank/DDBJ whole genome shotgun (WGS) entry which is preliminary data.</text>
</comment>
<dbReference type="SUPFAM" id="SSF57716">
    <property type="entry name" value="Glucocorticoid receptor-like (DNA-binding domain)"/>
    <property type="match status" value="1"/>
</dbReference>
<evidence type="ECO:0000256" key="5">
    <source>
        <dbReference type="PROSITE-ProRule" id="PRU00309"/>
    </source>
</evidence>
<dbReference type="InterPro" id="IPR026521">
    <property type="entry name" value="THAP2"/>
</dbReference>
<feature type="coiled-coil region" evidence="6">
    <location>
        <begin position="168"/>
        <end position="195"/>
    </location>
</feature>
<dbReference type="InterPro" id="IPR048365">
    <property type="entry name" value="TNP-like_RNaseH_N"/>
</dbReference>
<organism evidence="9 10">
    <name type="scientific">Batillaria attramentaria</name>
    <dbReference type="NCBI Taxonomy" id="370345"/>
    <lineage>
        <taxon>Eukaryota</taxon>
        <taxon>Metazoa</taxon>
        <taxon>Spiralia</taxon>
        <taxon>Lophotrochozoa</taxon>
        <taxon>Mollusca</taxon>
        <taxon>Gastropoda</taxon>
        <taxon>Caenogastropoda</taxon>
        <taxon>Sorbeoconcha</taxon>
        <taxon>Cerithioidea</taxon>
        <taxon>Batillariidae</taxon>
        <taxon>Batillaria</taxon>
    </lineage>
</organism>
<evidence type="ECO:0000259" key="8">
    <source>
        <dbReference type="PROSITE" id="PS50950"/>
    </source>
</evidence>
<dbReference type="SMART" id="SM00980">
    <property type="entry name" value="THAP"/>
    <property type="match status" value="1"/>
</dbReference>
<keyword evidence="10" id="KW-1185">Reference proteome</keyword>
<keyword evidence="1" id="KW-0479">Metal-binding</keyword>
<evidence type="ECO:0000256" key="6">
    <source>
        <dbReference type="SAM" id="Coils"/>
    </source>
</evidence>
<dbReference type="Proteomes" id="UP001519460">
    <property type="component" value="Unassembled WGS sequence"/>
</dbReference>